<dbReference type="AlphaFoldDB" id="B9R7N3"/>
<reference evidence="2" key="1">
    <citation type="journal article" date="2010" name="Nat. Biotechnol.">
        <title>Draft genome sequence of the oilseed species Ricinus communis.</title>
        <authorList>
            <person name="Chan A.P."/>
            <person name="Crabtree J."/>
            <person name="Zhao Q."/>
            <person name="Lorenzi H."/>
            <person name="Orvis J."/>
            <person name="Puiu D."/>
            <person name="Melake-Berhan A."/>
            <person name="Jones K.M."/>
            <person name="Redman J."/>
            <person name="Chen G."/>
            <person name="Cahoon E.B."/>
            <person name="Gedil M."/>
            <person name="Stanke M."/>
            <person name="Haas B.J."/>
            <person name="Wortman J.R."/>
            <person name="Fraser-Liggett C.M."/>
            <person name="Ravel J."/>
            <person name="Rabinowicz P.D."/>
        </authorList>
    </citation>
    <scope>NUCLEOTIDE SEQUENCE [LARGE SCALE GENOMIC DNA]</scope>
    <source>
        <strain evidence="2">cv. Hale</strain>
    </source>
</reference>
<proteinExistence type="predicted"/>
<gene>
    <name evidence="1" type="ORF">RCOM_1593340</name>
</gene>
<protein>
    <submittedName>
        <fullName evidence="1">Uncharacterized protein</fullName>
    </submittedName>
</protein>
<organism evidence="1 2">
    <name type="scientific">Ricinus communis</name>
    <name type="common">Castor bean</name>
    <dbReference type="NCBI Taxonomy" id="3988"/>
    <lineage>
        <taxon>Eukaryota</taxon>
        <taxon>Viridiplantae</taxon>
        <taxon>Streptophyta</taxon>
        <taxon>Embryophyta</taxon>
        <taxon>Tracheophyta</taxon>
        <taxon>Spermatophyta</taxon>
        <taxon>Magnoliopsida</taxon>
        <taxon>eudicotyledons</taxon>
        <taxon>Gunneridae</taxon>
        <taxon>Pentapetalae</taxon>
        <taxon>rosids</taxon>
        <taxon>fabids</taxon>
        <taxon>Malpighiales</taxon>
        <taxon>Euphorbiaceae</taxon>
        <taxon>Acalyphoideae</taxon>
        <taxon>Acalypheae</taxon>
        <taxon>Ricinus</taxon>
    </lineage>
</organism>
<evidence type="ECO:0000313" key="1">
    <source>
        <dbReference type="EMBL" id="EEF52513.1"/>
    </source>
</evidence>
<dbReference type="EMBL" id="EQ973772">
    <property type="protein sequence ID" value="EEF52513.1"/>
    <property type="molecule type" value="Genomic_DNA"/>
</dbReference>
<name>B9R7N3_RICCO</name>
<dbReference type="Proteomes" id="UP000008311">
    <property type="component" value="Unassembled WGS sequence"/>
</dbReference>
<accession>B9R7N3</accession>
<keyword evidence="2" id="KW-1185">Reference proteome</keyword>
<evidence type="ECO:0000313" key="2">
    <source>
        <dbReference type="Proteomes" id="UP000008311"/>
    </source>
</evidence>
<dbReference type="InParanoid" id="B9R7N3"/>
<sequence>MCKVDVGMEDCSEGVVASIICAVCDVLFRRFNSVLQLVLSLYLGSIRSYYSMCEYKGIHDLNNYVVDLESVEMHGCRSGNDVATFDQ</sequence>